<dbReference type="Gene3D" id="3.30.420.10">
    <property type="entry name" value="Ribonuclease H-like superfamily/Ribonuclease H"/>
    <property type="match status" value="1"/>
</dbReference>
<gene>
    <name evidence="1" type="ORF">BT96DRAFT_774193</name>
</gene>
<proteinExistence type="predicted"/>
<reference evidence="1" key="1">
    <citation type="journal article" date="2019" name="Environ. Microbiol.">
        <title>Fungal ecological strategies reflected in gene transcription - a case study of two litter decomposers.</title>
        <authorList>
            <person name="Barbi F."/>
            <person name="Kohler A."/>
            <person name="Barry K."/>
            <person name="Baskaran P."/>
            <person name="Daum C."/>
            <person name="Fauchery L."/>
            <person name="Ihrmark K."/>
            <person name="Kuo A."/>
            <person name="LaButti K."/>
            <person name="Lipzen A."/>
            <person name="Morin E."/>
            <person name="Grigoriev I.V."/>
            <person name="Henrissat B."/>
            <person name="Lindahl B."/>
            <person name="Martin F."/>
        </authorList>
    </citation>
    <scope>NUCLEOTIDE SEQUENCE</scope>
    <source>
        <strain evidence="1">JB14</strain>
    </source>
</reference>
<evidence type="ECO:0008006" key="3">
    <source>
        <dbReference type="Google" id="ProtNLM"/>
    </source>
</evidence>
<accession>A0A6A4I856</accession>
<organism evidence="1 2">
    <name type="scientific">Gymnopus androsaceus JB14</name>
    <dbReference type="NCBI Taxonomy" id="1447944"/>
    <lineage>
        <taxon>Eukaryota</taxon>
        <taxon>Fungi</taxon>
        <taxon>Dikarya</taxon>
        <taxon>Basidiomycota</taxon>
        <taxon>Agaricomycotina</taxon>
        <taxon>Agaricomycetes</taxon>
        <taxon>Agaricomycetidae</taxon>
        <taxon>Agaricales</taxon>
        <taxon>Marasmiineae</taxon>
        <taxon>Omphalotaceae</taxon>
        <taxon>Gymnopus</taxon>
    </lineage>
</organism>
<dbReference type="Proteomes" id="UP000799118">
    <property type="component" value="Unassembled WGS sequence"/>
</dbReference>
<feature type="non-terminal residue" evidence="1">
    <location>
        <position position="1"/>
    </location>
</feature>
<dbReference type="OrthoDB" id="2728078at2759"/>
<name>A0A6A4I856_9AGAR</name>
<dbReference type="InterPro" id="IPR036397">
    <property type="entry name" value="RNaseH_sf"/>
</dbReference>
<evidence type="ECO:0000313" key="1">
    <source>
        <dbReference type="EMBL" id="KAE9404984.1"/>
    </source>
</evidence>
<evidence type="ECO:0000313" key="2">
    <source>
        <dbReference type="Proteomes" id="UP000799118"/>
    </source>
</evidence>
<sequence length="238" mass="26483">ELKSLTDTAKKYGLRIEGIAFSRKILWSMPIWYHKEADKKICTMNHTPASICLRSKHGVQTVGDAESMANLIQCNNHSPTTLCECDECEFIHEAYACEHPHACARQAVKLLDTLPPKWDPRNELPEDYYNTTENIMPFDNRVTTDGTLGDIFRIFTDKALPTTNELPSLKPTPTIGQLKVSIDVACKNKGEEDARAGAAVFISNGHPNNRAAKLPKYLDQSKETGELVAAKLAVEVLD</sequence>
<protein>
    <recommendedName>
        <fullName evidence="3">RNase H type-1 domain-containing protein</fullName>
    </recommendedName>
</protein>
<dbReference type="GO" id="GO:0003676">
    <property type="term" value="F:nucleic acid binding"/>
    <property type="evidence" value="ECO:0007669"/>
    <property type="project" value="InterPro"/>
</dbReference>
<feature type="non-terminal residue" evidence="1">
    <location>
        <position position="238"/>
    </location>
</feature>
<dbReference type="EMBL" id="ML769412">
    <property type="protein sequence ID" value="KAE9404984.1"/>
    <property type="molecule type" value="Genomic_DNA"/>
</dbReference>
<dbReference type="AlphaFoldDB" id="A0A6A4I856"/>
<keyword evidence="2" id="KW-1185">Reference proteome</keyword>